<dbReference type="Pfam" id="PF14054">
    <property type="entry name" value="DUF4249"/>
    <property type="match status" value="1"/>
</dbReference>
<evidence type="ECO:0000313" key="1">
    <source>
        <dbReference type="EMBL" id="WNB17211.1"/>
    </source>
</evidence>
<name>A0AA51X3X1_9BACT</name>
<gene>
    <name evidence="1" type="ORF">QYS47_33245</name>
</gene>
<dbReference type="Proteomes" id="UP001232019">
    <property type="component" value="Chromosome"/>
</dbReference>
<dbReference type="KEGG" id="marp:QYS47_33245"/>
<accession>A0AA51X3X1</accession>
<reference evidence="1" key="1">
    <citation type="submission" date="2023-08" db="EMBL/GenBank/DDBJ databases">
        <title>Comparative genomics and taxonomic characterization of three novel marine species of genus Marivirga.</title>
        <authorList>
            <person name="Muhammad N."/>
            <person name="Kim S.-G."/>
        </authorList>
    </citation>
    <scope>NUCLEOTIDE SEQUENCE</scope>
    <source>
        <strain evidence="1">BKB1-2</strain>
    </source>
</reference>
<sequence length="365" mass="41886">MRIILISILILYLCSGCIDEFDPDYNNIKNENRLVVDANLKVNDSIHEIFLSRTFAVGDTIKPTSGIIAEQVYIKDSNNKEYFFIHQGGGRYTITSEELCLEQNTSYQLFILIQDGSLYSSETIDVPKRVDFQYYDYEVEEVLRVVDERAVFLKSINFIGINEMQRTSSVYFQTGYVSTFELYPPLQGLTDCWSLQDEFDEIPSDLSVFTFCYAKDSAERPLNVQELKPENDNLTLISLLLDFKFLRGHSIELDINAISKQTYEYTLAQKNQLDYGGGLFDPPPTNIIGNISNINSKEDYTLGNFSISNNYKTRIFVPFINNAEENFCQCPESDPGCGQPFFDYCCDCRLYPGAFTTRPTYFPEI</sequence>
<proteinExistence type="predicted"/>
<protein>
    <submittedName>
        <fullName evidence="1">DUF4249 family protein</fullName>
    </submittedName>
</protein>
<dbReference type="AlphaFoldDB" id="A0AA51X3X1"/>
<dbReference type="RefSeq" id="WP_322346586.1">
    <property type="nucleotide sequence ID" value="NZ_CP129968.2"/>
</dbReference>
<dbReference type="InterPro" id="IPR025345">
    <property type="entry name" value="DUF4249"/>
</dbReference>
<dbReference type="EMBL" id="CP129968">
    <property type="protein sequence ID" value="WNB17211.1"/>
    <property type="molecule type" value="Genomic_DNA"/>
</dbReference>
<organism evidence="1">
    <name type="scientific">Marivirga arenosa</name>
    <dbReference type="NCBI Taxonomy" id="3059076"/>
    <lineage>
        <taxon>Bacteria</taxon>
        <taxon>Pseudomonadati</taxon>
        <taxon>Bacteroidota</taxon>
        <taxon>Cytophagia</taxon>
        <taxon>Cytophagales</taxon>
        <taxon>Marivirgaceae</taxon>
        <taxon>Marivirga</taxon>
    </lineage>
</organism>